<protein>
    <submittedName>
        <fullName evidence="1">Uncharacterized protein</fullName>
    </submittedName>
</protein>
<organism evidence="1 2">
    <name type="scientific">Mesorhizobium prunaredense</name>
    <dbReference type="NCBI Taxonomy" id="1631249"/>
    <lineage>
        <taxon>Bacteria</taxon>
        <taxon>Pseudomonadati</taxon>
        <taxon>Pseudomonadota</taxon>
        <taxon>Alphaproteobacteria</taxon>
        <taxon>Hyphomicrobiales</taxon>
        <taxon>Phyllobacteriaceae</taxon>
        <taxon>Mesorhizobium</taxon>
    </lineage>
</organism>
<name>A0A1R3VB57_9HYPH</name>
<proteinExistence type="predicted"/>
<dbReference type="AlphaFoldDB" id="A0A1R3VB57"/>
<gene>
    <name evidence="1" type="ORF">BQ8794_220160</name>
</gene>
<reference evidence="2" key="1">
    <citation type="submission" date="2017-01" db="EMBL/GenBank/DDBJ databases">
        <authorList>
            <person name="Brunel B."/>
        </authorList>
    </citation>
    <scope>NUCLEOTIDE SEQUENCE [LARGE SCALE GENOMIC DNA]</scope>
</reference>
<sequence>MEPISQELDLEVLDAVRLHDPAHFPVADLIPDMNYVLRVEAEALESGAGSGLDTVLERERTDFRGAKGEDVTGEGEVGNQEFNVCSHHDVLAGMHIVPPRAARHPFWLTFYRARINPVAGETVLRGAQKSAYRVHSSS</sequence>
<dbReference type="EMBL" id="FTPD01000015">
    <property type="protein sequence ID" value="SIT55596.1"/>
    <property type="molecule type" value="Genomic_DNA"/>
</dbReference>
<keyword evidence="2" id="KW-1185">Reference proteome</keyword>
<dbReference type="Proteomes" id="UP000188388">
    <property type="component" value="Unassembled WGS sequence"/>
</dbReference>
<evidence type="ECO:0000313" key="1">
    <source>
        <dbReference type="EMBL" id="SIT55596.1"/>
    </source>
</evidence>
<accession>A0A1R3VB57</accession>
<evidence type="ECO:0000313" key="2">
    <source>
        <dbReference type="Proteomes" id="UP000188388"/>
    </source>
</evidence>